<evidence type="ECO:0000259" key="1">
    <source>
        <dbReference type="PROSITE" id="PS51746"/>
    </source>
</evidence>
<dbReference type="SMART" id="SM00331">
    <property type="entry name" value="PP2C_SIG"/>
    <property type="match status" value="1"/>
</dbReference>
<dbReference type="Gene3D" id="3.60.40.10">
    <property type="entry name" value="PPM-type phosphatase domain"/>
    <property type="match status" value="1"/>
</dbReference>
<accession>A0A9D1GXS2</accession>
<dbReference type="InterPro" id="IPR036457">
    <property type="entry name" value="PPM-type-like_dom_sf"/>
</dbReference>
<dbReference type="SUPFAM" id="SSF81606">
    <property type="entry name" value="PP2C-like"/>
    <property type="match status" value="1"/>
</dbReference>
<feature type="domain" description="PPM-type phosphatase" evidence="1">
    <location>
        <begin position="64"/>
        <end position="307"/>
    </location>
</feature>
<protein>
    <submittedName>
        <fullName evidence="2">Serine/threonine-protein phosphatase</fullName>
    </submittedName>
</protein>
<dbReference type="SMART" id="SM00332">
    <property type="entry name" value="PP2Cc"/>
    <property type="match status" value="1"/>
</dbReference>
<reference evidence="2" key="2">
    <citation type="journal article" date="2021" name="PeerJ">
        <title>Extensive microbial diversity within the chicken gut microbiome revealed by metagenomics and culture.</title>
        <authorList>
            <person name="Gilroy R."/>
            <person name="Ravi A."/>
            <person name="Getino M."/>
            <person name="Pursley I."/>
            <person name="Horton D.L."/>
            <person name="Alikhan N.F."/>
            <person name="Baker D."/>
            <person name="Gharbi K."/>
            <person name="Hall N."/>
            <person name="Watson M."/>
            <person name="Adriaenssens E.M."/>
            <person name="Foster-Nyarko E."/>
            <person name="Jarju S."/>
            <person name="Secka A."/>
            <person name="Antonio M."/>
            <person name="Oren A."/>
            <person name="Chaudhuri R.R."/>
            <person name="La Ragione R."/>
            <person name="Hildebrand F."/>
            <person name="Pallen M.J."/>
        </authorList>
    </citation>
    <scope>NUCLEOTIDE SEQUENCE</scope>
    <source>
        <strain evidence="2">ChiGjej1B1-24693</strain>
    </source>
</reference>
<dbReference type="Pfam" id="PF13672">
    <property type="entry name" value="PP2C_2"/>
    <property type="match status" value="1"/>
</dbReference>
<evidence type="ECO:0000313" key="2">
    <source>
        <dbReference type="EMBL" id="HIT75404.1"/>
    </source>
</evidence>
<dbReference type="AlphaFoldDB" id="A0A9D1GXS2"/>
<dbReference type="PROSITE" id="PS51746">
    <property type="entry name" value="PPM_2"/>
    <property type="match status" value="1"/>
</dbReference>
<sequence length="312" mass="32969">MPTTPVATDDTAPSARHHPCAECGGVVGDDLYCQECGALAPSPRDHFREAPASWVAGVCDRGVRHHRNEDAMALSAQPEAGGRAVLVVCDGVSNADDSHVASLAAARTARDVLDDWLADEDATTDALEEVFGDAIIKANNAVIAKTEEDSANPPSCTFAAAALDGDTVVHANIGDSRVYWIDDDPGKSVLLSVDDSVAQARIAMGIDRETAENGPQAHAITKWIGRDAPDLSPTVGTWQVPGSGWVLVCTDGLWNYASTPEALGELFAEAISRNPGNQRIRSMAVSLVRWARQQGGRDNITVALARFGEFAS</sequence>
<dbReference type="Proteomes" id="UP000886842">
    <property type="component" value="Unassembled WGS sequence"/>
</dbReference>
<dbReference type="EMBL" id="DVLP01000224">
    <property type="protein sequence ID" value="HIT75404.1"/>
    <property type="molecule type" value="Genomic_DNA"/>
</dbReference>
<dbReference type="CDD" id="cd00143">
    <property type="entry name" value="PP2Cc"/>
    <property type="match status" value="1"/>
</dbReference>
<comment type="caution">
    <text evidence="2">The sequence shown here is derived from an EMBL/GenBank/DDBJ whole genome shotgun (WGS) entry which is preliminary data.</text>
</comment>
<evidence type="ECO:0000313" key="3">
    <source>
        <dbReference type="Proteomes" id="UP000886842"/>
    </source>
</evidence>
<name>A0A9D1GXS2_9ACTN</name>
<organism evidence="2 3">
    <name type="scientific">Candidatus Avipropionibacterium avicola</name>
    <dbReference type="NCBI Taxonomy" id="2840701"/>
    <lineage>
        <taxon>Bacteria</taxon>
        <taxon>Bacillati</taxon>
        <taxon>Actinomycetota</taxon>
        <taxon>Actinomycetes</taxon>
        <taxon>Propionibacteriales</taxon>
        <taxon>Propionibacteriaceae</taxon>
        <taxon>Propionibacteriaceae incertae sedis</taxon>
        <taxon>Candidatus Avipropionibacterium</taxon>
    </lineage>
</organism>
<gene>
    <name evidence="2" type="ORF">IAA98_07460</name>
</gene>
<proteinExistence type="predicted"/>
<dbReference type="InterPro" id="IPR001932">
    <property type="entry name" value="PPM-type_phosphatase-like_dom"/>
</dbReference>
<reference evidence="2" key="1">
    <citation type="submission" date="2020-10" db="EMBL/GenBank/DDBJ databases">
        <authorList>
            <person name="Gilroy R."/>
        </authorList>
    </citation>
    <scope>NUCLEOTIDE SEQUENCE</scope>
    <source>
        <strain evidence="2">ChiGjej1B1-24693</strain>
    </source>
</reference>